<accession>A0AAF5PUR2</accession>
<evidence type="ECO:0000313" key="3">
    <source>
        <dbReference type="Proteomes" id="UP000093561"/>
    </source>
</evidence>
<dbReference type="InterPro" id="IPR002861">
    <property type="entry name" value="Reeler_dom"/>
</dbReference>
<feature type="chain" id="PRO_5042063973" description="Reelin domain-containing protein" evidence="1">
    <location>
        <begin position="20"/>
        <end position="420"/>
    </location>
</feature>
<dbReference type="WBParaSite" id="mrna-Wban_05903">
    <property type="protein sequence ID" value="mrna-Wban_05903"/>
    <property type="gene ID" value="Wban_05903"/>
</dbReference>
<dbReference type="InterPro" id="IPR051237">
    <property type="entry name" value="Ferric-chelate_Red/DefProt"/>
</dbReference>
<feature type="signal peptide" evidence="1">
    <location>
        <begin position="1"/>
        <end position="19"/>
    </location>
</feature>
<dbReference type="CDD" id="cd08544">
    <property type="entry name" value="Reeler"/>
    <property type="match status" value="1"/>
</dbReference>
<reference evidence="3" key="2">
    <citation type="journal article" date="2016" name="Mol. Ecol.">
        <title>Population genomics of the filarial nematode parasite Wuchereria bancrofti from mosquitoes.</title>
        <authorList>
            <person name="Small S.T."/>
            <person name="Reimer L.J."/>
            <person name="Tisch D.J."/>
            <person name="King C.L."/>
            <person name="Christensen B.M."/>
            <person name="Siba P.M."/>
            <person name="Kazura J.W."/>
            <person name="Serre D."/>
            <person name="Zimmerman P.A."/>
        </authorList>
    </citation>
    <scope>NUCLEOTIDE SEQUENCE</scope>
    <source>
        <strain evidence="3">pt0022</strain>
    </source>
</reference>
<dbReference type="PANTHER" id="PTHR45828">
    <property type="entry name" value="CYTOCHROME B561/FERRIC REDUCTASE TRANSMEMBRANE"/>
    <property type="match status" value="1"/>
</dbReference>
<dbReference type="Proteomes" id="UP000093561">
    <property type="component" value="Unassembled WGS sequence"/>
</dbReference>
<reference evidence="4" key="3">
    <citation type="submission" date="2024-02" db="UniProtKB">
        <authorList>
            <consortium name="WormBaseParasite"/>
        </authorList>
    </citation>
    <scope>IDENTIFICATION</scope>
    <source>
        <strain evidence="4">pt0022</strain>
    </source>
</reference>
<dbReference type="PROSITE" id="PS51019">
    <property type="entry name" value="REELIN"/>
    <property type="match status" value="1"/>
</dbReference>
<dbReference type="AlphaFoldDB" id="A0AAF5PUR2"/>
<dbReference type="PANTHER" id="PTHR45828:SF42">
    <property type="entry name" value="DEFENSE PROTEIN L(2)34FC"/>
    <property type="match status" value="1"/>
</dbReference>
<name>A0AAF5PUR2_WUCBA</name>
<dbReference type="Pfam" id="PF02014">
    <property type="entry name" value="Reeler"/>
    <property type="match status" value="1"/>
</dbReference>
<keyword evidence="1" id="KW-0732">Signal</keyword>
<dbReference type="InterPro" id="IPR042307">
    <property type="entry name" value="Reeler_sf"/>
</dbReference>
<protein>
    <recommendedName>
        <fullName evidence="2">Reelin domain-containing protein</fullName>
    </recommendedName>
</protein>
<sequence length="420" mass="48259">MSCLQVSLSVLSLITVVISWPDGAPCTHSVFDSMNPLEAVEHSGGLQLTVPPYQIAVRQKCYWMNQPIELNLKGNTSTDRFRGFAIQPISYKGPNQGKRIGQFLRLDDNGSWQQQCFRFKNSVTHSHDEKKKQIKLWWKNELSDDDYVQFVATVVKAQREFWVKSVKSIPIPPCRIEKNGTQDYVPEPITPPPPANQFKLDTFRLFDALDKNLQENLLTAIPNDTDHTPKPQRFQDFLQAMQISNRLNTKLVPTLISSTGKVVVESDISQIHPSMMKNLSSMVKSKLQSQIAQQILSQRQQSLLSSSISSKLSQADRAGIPQQRRIIRPLSNDQFQQNPHRKVPISLQQQQQQQQQFLPLQQTTNFRRNIARNFVKSEGIAKTANICVDFDPFELCMQRRALCRISRRMRLRCRKVCHFC</sequence>
<evidence type="ECO:0000256" key="1">
    <source>
        <dbReference type="SAM" id="SignalP"/>
    </source>
</evidence>
<dbReference type="Gene3D" id="2.60.40.4060">
    <property type="entry name" value="Reeler domain"/>
    <property type="match status" value="1"/>
</dbReference>
<reference evidence="3" key="1">
    <citation type="submission" date="2015-03" db="EMBL/GenBank/DDBJ databases">
        <title>Wuchereria bancrofti Genome Sequencing Papua New Guinea Strain.</title>
        <authorList>
            <person name="Small S.T."/>
            <person name="Serre D."/>
            <person name="Zimmerman P.A."/>
        </authorList>
    </citation>
    <scope>NUCLEOTIDE SEQUENCE [LARGE SCALE GENOMIC DNA]</scope>
    <source>
        <strain evidence="3">pt0022</strain>
    </source>
</reference>
<evidence type="ECO:0000313" key="4">
    <source>
        <dbReference type="WBParaSite" id="mrna-Wban_05903"/>
    </source>
</evidence>
<proteinExistence type="predicted"/>
<dbReference type="GO" id="GO:0016020">
    <property type="term" value="C:membrane"/>
    <property type="evidence" value="ECO:0007669"/>
    <property type="project" value="TreeGrafter"/>
</dbReference>
<organism evidence="3 4">
    <name type="scientific">Wuchereria bancrofti</name>
    <dbReference type="NCBI Taxonomy" id="6293"/>
    <lineage>
        <taxon>Eukaryota</taxon>
        <taxon>Metazoa</taxon>
        <taxon>Ecdysozoa</taxon>
        <taxon>Nematoda</taxon>
        <taxon>Chromadorea</taxon>
        <taxon>Rhabditida</taxon>
        <taxon>Spirurina</taxon>
        <taxon>Spiruromorpha</taxon>
        <taxon>Filarioidea</taxon>
        <taxon>Onchocercidae</taxon>
        <taxon>Wuchereria</taxon>
    </lineage>
</organism>
<feature type="domain" description="Reelin" evidence="2">
    <location>
        <begin position="11"/>
        <end position="188"/>
    </location>
</feature>
<evidence type="ECO:0000259" key="2">
    <source>
        <dbReference type="PROSITE" id="PS51019"/>
    </source>
</evidence>